<proteinExistence type="predicted"/>
<protein>
    <submittedName>
        <fullName evidence="1">Uncharacterized protein</fullName>
    </submittedName>
</protein>
<evidence type="ECO:0000313" key="1">
    <source>
        <dbReference type="EMBL" id="JAD54317.1"/>
    </source>
</evidence>
<organism evidence="1">
    <name type="scientific">Arundo donax</name>
    <name type="common">Giant reed</name>
    <name type="synonym">Donax arundinaceus</name>
    <dbReference type="NCBI Taxonomy" id="35708"/>
    <lineage>
        <taxon>Eukaryota</taxon>
        <taxon>Viridiplantae</taxon>
        <taxon>Streptophyta</taxon>
        <taxon>Embryophyta</taxon>
        <taxon>Tracheophyta</taxon>
        <taxon>Spermatophyta</taxon>
        <taxon>Magnoliopsida</taxon>
        <taxon>Liliopsida</taxon>
        <taxon>Poales</taxon>
        <taxon>Poaceae</taxon>
        <taxon>PACMAD clade</taxon>
        <taxon>Arundinoideae</taxon>
        <taxon>Arundineae</taxon>
        <taxon>Arundo</taxon>
    </lineage>
</organism>
<reference evidence="1" key="1">
    <citation type="submission" date="2014-09" db="EMBL/GenBank/DDBJ databases">
        <authorList>
            <person name="Magalhaes I.L.F."/>
            <person name="Oliveira U."/>
            <person name="Santos F.R."/>
            <person name="Vidigal T.H.D.A."/>
            <person name="Brescovit A.D."/>
            <person name="Santos A.J."/>
        </authorList>
    </citation>
    <scope>NUCLEOTIDE SEQUENCE</scope>
    <source>
        <tissue evidence="1">Shoot tissue taken approximately 20 cm above the soil surface</tissue>
    </source>
</reference>
<accession>A0A0A9TF12</accession>
<sequence length="63" mass="7088">MTTTELHFKGLNKHLRPEHGCFSCSIDIGGMHRCYSCSIGVGGMLASVLYFASILEFHYPEFF</sequence>
<dbReference type="EMBL" id="GBRH01243578">
    <property type="protein sequence ID" value="JAD54317.1"/>
    <property type="molecule type" value="Transcribed_RNA"/>
</dbReference>
<dbReference type="AlphaFoldDB" id="A0A0A9TF12"/>
<name>A0A0A9TF12_ARUDO</name>
<reference evidence="1" key="2">
    <citation type="journal article" date="2015" name="Data Brief">
        <title>Shoot transcriptome of the giant reed, Arundo donax.</title>
        <authorList>
            <person name="Barrero R.A."/>
            <person name="Guerrero F.D."/>
            <person name="Moolhuijzen P."/>
            <person name="Goolsby J.A."/>
            <person name="Tidwell J."/>
            <person name="Bellgard S.E."/>
            <person name="Bellgard M.I."/>
        </authorList>
    </citation>
    <scope>NUCLEOTIDE SEQUENCE</scope>
    <source>
        <tissue evidence="1">Shoot tissue taken approximately 20 cm above the soil surface</tissue>
    </source>
</reference>